<keyword evidence="6" id="KW-0233">DNA recombination</keyword>
<comment type="function">
    <text evidence="7">Site-specific tyrosine recombinase, which acts by catalyzing the cutting and rejoining of the recombining DNA molecules. The XerC-XerD complex is essential to convert dimers of the bacterial chromosome into monomers to permit their segregation at cell division. It also contributes to the segregational stability of plasmids.</text>
</comment>
<organism evidence="12 13">
    <name type="scientific">Neptunomonas marina</name>
    <dbReference type="NCBI Taxonomy" id="1815562"/>
    <lineage>
        <taxon>Bacteria</taxon>
        <taxon>Pseudomonadati</taxon>
        <taxon>Pseudomonadota</taxon>
        <taxon>Gammaproteobacteria</taxon>
        <taxon>Oceanospirillales</taxon>
        <taxon>Oceanospirillaceae</taxon>
        <taxon>Neptunomonas</taxon>
    </lineage>
</organism>
<dbReference type="InterPro" id="IPR044068">
    <property type="entry name" value="CB"/>
</dbReference>
<dbReference type="SUPFAM" id="SSF56349">
    <property type="entry name" value="DNA breaking-rejoining enzymes"/>
    <property type="match status" value="1"/>
</dbReference>
<feature type="domain" description="Core-binding (CB)" evidence="11">
    <location>
        <begin position="1"/>
        <end position="84"/>
    </location>
</feature>
<dbReference type="InterPro" id="IPR011946">
    <property type="entry name" value="Integrase_integron-type"/>
</dbReference>
<dbReference type="Gene3D" id="1.10.443.10">
    <property type="entry name" value="Intergrase catalytic core"/>
    <property type="match status" value="1"/>
</dbReference>
<dbReference type="AlphaFoldDB" id="A0A437Q8L7"/>
<proteinExistence type="inferred from homology"/>
<keyword evidence="13" id="KW-1185">Reference proteome</keyword>
<evidence type="ECO:0000256" key="5">
    <source>
        <dbReference type="ARBA" id="ARBA00023125"/>
    </source>
</evidence>
<dbReference type="EMBL" id="SACQ01000003">
    <property type="protein sequence ID" value="RVU30912.1"/>
    <property type="molecule type" value="Genomic_DNA"/>
</dbReference>
<keyword evidence="4" id="KW-0229">DNA integration</keyword>
<comment type="subunit">
    <text evidence="8">Forms a cyclic heterotetrameric complex composed of two molecules of XerC and two molecules of XerD.</text>
</comment>
<comment type="subcellular location">
    <subcellularLocation>
        <location evidence="1">Cytoplasm</location>
    </subcellularLocation>
</comment>
<dbReference type="Pfam" id="PF13495">
    <property type="entry name" value="Phage_int_SAM_4"/>
    <property type="match status" value="1"/>
</dbReference>
<dbReference type="GO" id="GO:0005737">
    <property type="term" value="C:cytoplasm"/>
    <property type="evidence" value="ECO:0007669"/>
    <property type="project" value="UniProtKB-SubCell"/>
</dbReference>
<comment type="similarity">
    <text evidence="2">Belongs to the 'phage' integrase family.</text>
</comment>
<dbReference type="GO" id="GO:0015074">
    <property type="term" value="P:DNA integration"/>
    <property type="evidence" value="ECO:0007669"/>
    <property type="project" value="UniProtKB-KW"/>
</dbReference>
<dbReference type="Pfam" id="PF00589">
    <property type="entry name" value="Phage_integrase"/>
    <property type="match status" value="1"/>
</dbReference>
<keyword evidence="5 9" id="KW-0238">DNA-binding</keyword>
<dbReference type="GO" id="GO:0003677">
    <property type="term" value="F:DNA binding"/>
    <property type="evidence" value="ECO:0007669"/>
    <property type="project" value="UniProtKB-UniRule"/>
</dbReference>
<evidence type="ECO:0000259" key="10">
    <source>
        <dbReference type="PROSITE" id="PS51898"/>
    </source>
</evidence>
<dbReference type="InterPro" id="IPR050090">
    <property type="entry name" value="Tyrosine_recombinase_XerCD"/>
</dbReference>
<evidence type="ECO:0000256" key="1">
    <source>
        <dbReference type="ARBA" id="ARBA00004496"/>
    </source>
</evidence>
<comment type="caution">
    <text evidence="12">The sequence shown here is derived from an EMBL/GenBank/DDBJ whole genome shotgun (WGS) entry which is preliminary data.</text>
</comment>
<evidence type="ECO:0000256" key="9">
    <source>
        <dbReference type="PROSITE-ProRule" id="PRU01248"/>
    </source>
</evidence>
<sequence>MAQSPYLQAIKSYMLARHYSRRTVSTYIYWIKGYILFCQKQHPDQLGAADVSRFLSYLSVQRNVAPATQAIALNALVFLYRDIIKKPLGELGEFRRSKRQAKLPTVLTKQEVNALLAQLSGSHWLMACLLYGSGLRRMELARLRVKDIDLDHLNIRVWNGKGSKHRIVTLAQELALPLREQIAQVERFLLEDRQHALFADVWMPNALAKKYPNAAYEVGWQYLFPATRLSFEPQTEHLRRHHVDETSINKCIRAAALNAKITKHVTCHTLRHTFATHLPQSGADIRTVQEQLDHSDLKTTEVYTHVLKRGAFGVVSPLSTGI</sequence>
<reference evidence="12 13" key="1">
    <citation type="submission" date="2019-01" db="EMBL/GenBank/DDBJ databases">
        <authorList>
            <person name="Chen W.-M."/>
        </authorList>
    </citation>
    <scope>NUCLEOTIDE SEQUENCE [LARGE SCALE GENOMIC DNA]</scope>
    <source>
        <strain evidence="12 13">HPM-16</strain>
    </source>
</reference>
<dbReference type="Gene3D" id="1.10.150.130">
    <property type="match status" value="1"/>
</dbReference>
<feature type="domain" description="Tyr recombinase" evidence="10">
    <location>
        <begin position="102"/>
        <end position="316"/>
    </location>
</feature>
<dbReference type="Proteomes" id="UP000282818">
    <property type="component" value="Unassembled WGS sequence"/>
</dbReference>
<evidence type="ECO:0000256" key="2">
    <source>
        <dbReference type="ARBA" id="ARBA00008857"/>
    </source>
</evidence>
<evidence type="ECO:0000256" key="8">
    <source>
        <dbReference type="ARBA" id="ARBA00038613"/>
    </source>
</evidence>
<gene>
    <name evidence="12" type="ORF">EOE65_07805</name>
</gene>
<name>A0A437Q8L7_9GAMM</name>
<dbReference type="InterPro" id="IPR011010">
    <property type="entry name" value="DNA_brk_join_enz"/>
</dbReference>
<dbReference type="InterPro" id="IPR010998">
    <property type="entry name" value="Integrase_recombinase_N"/>
</dbReference>
<keyword evidence="3" id="KW-0963">Cytoplasm</keyword>
<dbReference type="InterPro" id="IPR002104">
    <property type="entry name" value="Integrase_catalytic"/>
</dbReference>
<evidence type="ECO:0000256" key="3">
    <source>
        <dbReference type="ARBA" id="ARBA00022490"/>
    </source>
</evidence>
<evidence type="ECO:0000256" key="7">
    <source>
        <dbReference type="ARBA" id="ARBA00037721"/>
    </source>
</evidence>
<dbReference type="PANTHER" id="PTHR30349">
    <property type="entry name" value="PHAGE INTEGRASE-RELATED"/>
    <property type="match status" value="1"/>
</dbReference>
<protein>
    <submittedName>
        <fullName evidence="12">Integron integrase</fullName>
    </submittedName>
</protein>
<evidence type="ECO:0000313" key="13">
    <source>
        <dbReference type="Proteomes" id="UP000282818"/>
    </source>
</evidence>
<dbReference type="FunFam" id="1.10.443.10:FF:000007">
    <property type="entry name" value="Tyrosine recombinase XerC"/>
    <property type="match status" value="1"/>
</dbReference>
<evidence type="ECO:0000256" key="6">
    <source>
        <dbReference type="ARBA" id="ARBA00023172"/>
    </source>
</evidence>
<dbReference type="GO" id="GO:0006310">
    <property type="term" value="P:DNA recombination"/>
    <property type="evidence" value="ECO:0007669"/>
    <property type="project" value="UniProtKB-KW"/>
</dbReference>
<dbReference type="PANTHER" id="PTHR30349:SF64">
    <property type="entry name" value="PROPHAGE INTEGRASE INTD-RELATED"/>
    <property type="match status" value="1"/>
</dbReference>
<accession>A0A437Q8L7</accession>
<dbReference type="InterPro" id="IPR004107">
    <property type="entry name" value="Integrase_SAM-like_N"/>
</dbReference>
<dbReference type="RefSeq" id="WP_127693757.1">
    <property type="nucleotide sequence ID" value="NZ_SACQ01000003.1"/>
</dbReference>
<dbReference type="PROSITE" id="PS51900">
    <property type="entry name" value="CB"/>
    <property type="match status" value="1"/>
</dbReference>
<evidence type="ECO:0000259" key="11">
    <source>
        <dbReference type="PROSITE" id="PS51900"/>
    </source>
</evidence>
<dbReference type="NCBIfam" id="TIGR02249">
    <property type="entry name" value="integrase_gron"/>
    <property type="match status" value="1"/>
</dbReference>
<evidence type="ECO:0000256" key="4">
    <source>
        <dbReference type="ARBA" id="ARBA00022908"/>
    </source>
</evidence>
<dbReference type="InterPro" id="IPR013762">
    <property type="entry name" value="Integrase-like_cat_sf"/>
</dbReference>
<evidence type="ECO:0000313" key="12">
    <source>
        <dbReference type="EMBL" id="RVU30912.1"/>
    </source>
</evidence>
<dbReference type="PROSITE" id="PS51898">
    <property type="entry name" value="TYR_RECOMBINASE"/>
    <property type="match status" value="1"/>
</dbReference>